<gene>
    <name evidence="3" type="ORF">L1049_012560</name>
</gene>
<name>A0AAP0R2U4_LIQFO</name>
<comment type="caution">
    <text evidence="3">The sequence shown here is derived from an EMBL/GenBank/DDBJ whole genome shotgun (WGS) entry which is preliminary data.</text>
</comment>
<protein>
    <recommendedName>
        <fullName evidence="2">MATH domain-containing protein</fullName>
    </recommendedName>
</protein>
<sequence>MACRLLTDHTNATQYHKHRKESILIRRRLSLYPSGNKKSNGDKHISLYLMMAETNNLPLGWEVNAFFTFFVYDQIRDKYLTIQEVFIIKCEGKGERLSIMKEPEGICTWKIEKFSGLKEQVLYSRVFVIGERQWKLMLYPQGNSREKGKIGPTLPTCPTPCTPHNPTLDRPRYPMGPDAWHDIG</sequence>
<reference evidence="3 4" key="1">
    <citation type="journal article" date="2024" name="Plant J.">
        <title>Genome sequences and population genomics reveal climatic adaptation and genomic divergence between two closely related sweetgum species.</title>
        <authorList>
            <person name="Xu W.Q."/>
            <person name="Ren C.Q."/>
            <person name="Zhang X.Y."/>
            <person name="Comes H.P."/>
            <person name="Liu X.H."/>
            <person name="Li Y.G."/>
            <person name="Kettle C.J."/>
            <person name="Jalonen R."/>
            <person name="Gaisberger H."/>
            <person name="Ma Y.Z."/>
            <person name="Qiu Y.X."/>
        </authorList>
    </citation>
    <scope>NUCLEOTIDE SEQUENCE [LARGE SCALE GENOMIC DNA]</scope>
    <source>
        <strain evidence="3">Hangzhou</strain>
    </source>
</reference>
<dbReference type="Pfam" id="PF22486">
    <property type="entry name" value="MATH_2"/>
    <property type="match status" value="2"/>
</dbReference>
<dbReference type="Gene3D" id="2.60.210.10">
    <property type="entry name" value="Apoptosis, Tumor Necrosis Factor Receptor Associated Protein 2, Chain A"/>
    <property type="match status" value="2"/>
</dbReference>
<dbReference type="PROSITE" id="PS50144">
    <property type="entry name" value="MATH"/>
    <property type="match status" value="1"/>
</dbReference>
<feature type="domain" description="MATH" evidence="2">
    <location>
        <begin position="104"/>
        <end position="154"/>
    </location>
</feature>
<dbReference type="SUPFAM" id="SSF49599">
    <property type="entry name" value="TRAF domain-like"/>
    <property type="match status" value="2"/>
</dbReference>
<evidence type="ECO:0000259" key="2">
    <source>
        <dbReference type="PROSITE" id="PS50144"/>
    </source>
</evidence>
<dbReference type="EMBL" id="JBBPBK010000120">
    <property type="protein sequence ID" value="KAK9266505.1"/>
    <property type="molecule type" value="Genomic_DNA"/>
</dbReference>
<dbReference type="Proteomes" id="UP001415857">
    <property type="component" value="Unassembled WGS sequence"/>
</dbReference>
<proteinExistence type="predicted"/>
<dbReference type="PANTHER" id="PTHR46162:SF40">
    <property type="entry name" value="TRAF-LIKE FAMILY PROTEIN"/>
    <property type="match status" value="1"/>
</dbReference>
<accession>A0AAP0R2U4</accession>
<dbReference type="InterPro" id="IPR008974">
    <property type="entry name" value="TRAF-like"/>
</dbReference>
<organism evidence="3 4">
    <name type="scientific">Liquidambar formosana</name>
    <name type="common">Formosan gum</name>
    <dbReference type="NCBI Taxonomy" id="63359"/>
    <lineage>
        <taxon>Eukaryota</taxon>
        <taxon>Viridiplantae</taxon>
        <taxon>Streptophyta</taxon>
        <taxon>Embryophyta</taxon>
        <taxon>Tracheophyta</taxon>
        <taxon>Spermatophyta</taxon>
        <taxon>Magnoliopsida</taxon>
        <taxon>eudicotyledons</taxon>
        <taxon>Gunneridae</taxon>
        <taxon>Pentapetalae</taxon>
        <taxon>Saxifragales</taxon>
        <taxon>Altingiaceae</taxon>
        <taxon>Liquidambar</taxon>
    </lineage>
</organism>
<dbReference type="PANTHER" id="PTHR46162">
    <property type="entry name" value="TRAF-LIKE FAMILY PROTEIN"/>
    <property type="match status" value="1"/>
</dbReference>
<keyword evidence="4" id="KW-1185">Reference proteome</keyword>
<dbReference type="AlphaFoldDB" id="A0AAP0R2U4"/>
<dbReference type="CDD" id="cd00121">
    <property type="entry name" value="MATH"/>
    <property type="match status" value="2"/>
</dbReference>
<evidence type="ECO:0000313" key="3">
    <source>
        <dbReference type="EMBL" id="KAK9266505.1"/>
    </source>
</evidence>
<evidence type="ECO:0000256" key="1">
    <source>
        <dbReference type="SAM" id="MobiDB-lite"/>
    </source>
</evidence>
<evidence type="ECO:0000313" key="4">
    <source>
        <dbReference type="Proteomes" id="UP001415857"/>
    </source>
</evidence>
<feature type="region of interest" description="Disordered" evidence="1">
    <location>
        <begin position="149"/>
        <end position="184"/>
    </location>
</feature>
<dbReference type="InterPro" id="IPR002083">
    <property type="entry name" value="MATH/TRAF_dom"/>
</dbReference>